<dbReference type="SUPFAM" id="SSF49854">
    <property type="entry name" value="Spermadhesin, CUB domain"/>
    <property type="match status" value="1"/>
</dbReference>
<evidence type="ECO:0000256" key="2">
    <source>
        <dbReference type="SAM" id="MobiDB-lite"/>
    </source>
</evidence>
<dbReference type="InterPro" id="IPR035914">
    <property type="entry name" value="Sperma_CUB_dom_sf"/>
</dbReference>
<accession>A0ABQ8UIA9</accession>
<organism evidence="5 6">
    <name type="scientific">Paratrimastix pyriformis</name>
    <dbReference type="NCBI Taxonomy" id="342808"/>
    <lineage>
        <taxon>Eukaryota</taxon>
        <taxon>Metamonada</taxon>
        <taxon>Preaxostyla</taxon>
        <taxon>Paratrimastigidae</taxon>
        <taxon>Paratrimastix</taxon>
    </lineage>
</organism>
<dbReference type="EMBL" id="JAPMOS010000042">
    <property type="protein sequence ID" value="KAJ4457651.1"/>
    <property type="molecule type" value="Genomic_DNA"/>
</dbReference>
<feature type="transmembrane region" description="Helical" evidence="3">
    <location>
        <begin position="1527"/>
        <end position="1547"/>
    </location>
</feature>
<name>A0ABQ8UIA9_9EUKA</name>
<evidence type="ECO:0000259" key="4">
    <source>
        <dbReference type="PROSITE" id="PS50026"/>
    </source>
</evidence>
<feature type="disulfide bond" evidence="1">
    <location>
        <begin position="1442"/>
        <end position="1451"/>
    </location>
</feature>
<sequence length="1639" mass="168213">MCCRDVKTWTRSAFKIAMAAGCLEDHRACTGFLGCQYFYGFSSGCSAALMQMVFSCSVASSGSTLIAGAGTIELAEYRNSEMCHWEVQCPAPSSRLIFVFAGDTEWCCDLLTIDDGSMAPVWRGFFVSVLSLNSPRATVSFTTDGTGVGSGWGLTWGCVDWSLTPAIASRAPSRLALAPGPFLAGQPAPLLNVTAFDAWGMPAPCTEPTRDRAFLVLWGLAAPPVTWRCDPGGAFVASWTPALPGAAPLRVFALGAQMEGSGALVITLPPDGVSPTRSRFEVTGGAMAGYAFAFTLTALDTAGHPVGCPALNLSEAFAVRLGGAPPSWVQCDVKRAYLVGWNSLVAPTRVGQCSLVVALSDGRHLAGSPQPSSCPRPFEVLVEPRDAFGNPSPCGSFLDPFQYAFNLTLQPASPGAGGLEAAWPYGIQWGCHPDGVRFSALVTPTRPGRFNLTVALLYADMPQLVGAPITLTIAPVADCLLLACVGADCLLLAEAGRPFEVLLAPAARPAECLPAQAAREYSLLWDGAPPAGLSWACAGGGLLLAARWVPPLAALPLGPNGTRLPTGPHRLEVCAGEGAAAVPLAGSPAAVMLVPPAGNADGSQRLCQADAECRGGGGDPGATCRPTNLTGSGAAGQLWACHCSNGMLAGGGEAAGALCATAMAAAAAAGANQGALWAAFLVGPLSALAVGALGAAFLCATRRRARRRVAPMSAEERPPRDVARGAAEGAEMPPIQAANPLHRAGGHEDPAGDGPPQDGSPRAGAPSPLCLNPGGGRLHPLAVLPAAAAHPATAGTPSAVLPVAPRANPPGLAAVTFSRSRESPAPEAKQTDPTCHAGPDPGAKLKLTLPEYDIMLAASRFTEEADALRGGLQALPEYDITCGSTFNDSTAYGRITSFSSECQVSLVKSSEQVLGVAVILIIPNQFVPFTLSIYTGPTVSTTMRNSVITMSGMIERWVTYPVMIFRLTTTSPPQSLVGPVELAWVFPPPSPTWGRIVSGTVTIDRYLPAGEPALVYVTLRDSSGVPVACAAGLLGAFLVTYGNAILTEVSWACAEDGVRFVGRWVPTEAGGDVPLQVHVRADPVGSAVVRVVPGTPSPSQTVFVVPPHPMAGEPCVVEVHAYDRYGNTVPCLGPERLWARLNGTAPTHWGCSDWITLVSWGFETLTGVGPILLRIELPEAGRIPLAGSPRVVVVEPGYMDPAMCRLSAATSASAPGLPGRLFVGAQLAVADCYGNPLPCDAKFMNGANPAADLVDASPSAVMWSCQGGLFTATVLTERVGTYRLAVAVGSFNGTVPVVVVAGNLSVLWAPPVAVVGRPYTAFVSALSPRGALLPCAAQPADWGPASFALRWDGQAGPPAGLGWGCDVDGIRWAVNWTVPAAMAEPSGQQQRLVATAAADGQPLRGSPVLVAIAASAGACWADEDCSHGGRCAGDPPDTRCLCPGGWAGPTCADPLEVRLCADDAQCRLGGDLGAACLASADPVAVVPVRACLCSNGSALVGSPSGLTCVPLPSQASPATAAGQGAVWGAYVTGPLSALATWGLLVLWRVRRERRAAARVVPAAPLAVWPGGSSRPAEEPATNPLFLLQAPSSSGPVAPCAAPLPAAGLARVVPPLTPPPPYADDPPPPPPLRGVAVPDR</sequence>
<comment type="caution">
    <text evidence="5">The sequence shown here is derived from an EMBL/GenBank/DDBJ whole genome shotgun (WGS) entry which is preliminary data.</text>
</comment>
<feature type="domain" description="EGF-like" evidence="4">
    <location>
        <begin position="1415"/>
        <end position="1452"/>
    </location>
</feature>
<gene>
    <name evidence="5" type="ORF">PAPYR_6786</name>
</gene>
<proteinExistence type="predicted"/>
<dbReference type="PROSITE" id="PS01186">
    <property type="entry name" value="EGF_2"/>
    <property type="match status" value="1"/>
</dbReference>
<evidence type="ECO:0000313" key="6">
    <source>
        <dbReference type="Proteomes" id="UP001141327"/>
    </source>
</evidence>
<feature type="region of interest" description="Disordered" evidence="2">
    <location>
        <begin position="1612"/>
        <end position="1639"/>
    </location>
</feature>
<reference evidence="5" key="1">
    <citation type="journal article" date="2022" name="bioRxiv">
        <title>Genomics of Preaxostyla Flagellates Illuminates Evolutionary Transitions and the Path Towards Mitochondrial Loss.</title>
        <authorList>
            <person name="Novak L.V.F."/>
            <person name="Treitli S.C."/>
            <person name="Pyrih J."/>
            <person name="Halakuc P."/>
            <person name="Pipaliya S.V."/>
            <person name="Vacek V."/>
            <person name="Brzon O."/>
            <person name="Soukal P."/>
            <person name="Eme L."/>
            <person name="Dacks J.B."/>
            <person name="Karnkowska A."/>
            <person name="Elias M."/>
            <person name="Hampl V."/>
        </authorList>
    </citation>
    <scope>NUCLEOTIDE SEQUENCE</scope>
    <source>
        <strain evidence="5">RCP-MX</strain>
    </source>
</reference>
<keyword evidence="3" id="KW-1133">Transmembrane helix</keyword>
<feature type="region of interest" description="Disordered" evidence="2">
    <location>
        <begin position="707"/>
        <end position="772"/>
    </location>
</feature>
<feature type="compositionally biased region" description="Basic and acidic residues" evidence="2">
    <location>
        <begin position="714"/>
        <end position="723"/>
    </location>
</feature>
<keyword evidence="6" id="KW-1185">Reference proteome</keyword>
<comment type="caution">
    <text evidence="1">Lacks conserved residue(s) required for the propagation of feature annotation.</text>
</comment>
<dbReference type="PROSITE" id="PS00022">
    <property type="entry name" value="EGF_1"/>
    <property type="match status" value="1"/>
</dbReference>
<feature type="transmembrane region" description="Helical" evidence="3">
    <location>
        <begin position="913"/>
        <end position="934"/>
    </location>
</feature>
<dbReference type="CDD" id="cd00053">
    <property type="entry name" value="EGF"/>
    <property type="match status" value="1"/>
</dbReference>
<feature type="compositionally biased region" description="Pro residues" evidence="2">
    <location>
        <begin position="1614"/>
        <end position="1631"/>
    </location>
</feature>
<dbReference type="PROSITE" id="PS50026">
    <property type="entry name" value="EGF_3"/>
    <property type="match status" value="1"/>
</dbReference>
<evidence type="ECO:0000313" key="5">
    <source>
        <dbReference type="EMBL" id="KAJ4457651.1"/>
    </source>
</evidence>
<evidence type="ECO:0000256" key="1">
    <source>
        <dbReference type="PROSITE-ProRule" id="PRU00076"/>
    </source>
</evidence>
<dbReference type="InterPro" id="IPR000742">
    <property type="entry name" value="EGF"/>
</dbReference>
<keyword evidence="3" id="KW-0812">Transmembrane</keyword>
<keyword evidence="1" id="KW-1015">Disulfide bond</keyword>
<feature type="transmembrane region" description="Helical" evidence="3">
    <location>
        <begin position="675"/>
        <end position="698"/>
    </location>
</feature>
<protein>
    <recommendedName>
        <fullName evidence="4">EGF-like domain-containing protein</fullName>
    </recommendedName>
</protein>
<evidence type="ECO:0000256" key="3">
    <source>
        <dbReference type="SAM" id="Phobius"/>
    </source>
</evidence>
<keyword evidence="3" id="KW-0472">Membrane</keyword>
<keyword evidence="1" id="KW-0245">EGF-like domain</keyword>
<dbReference type="Proteomes" id="UP001141327">
    <property type="component" value="Unassembled WGS sequence"/>
</dbReference>
<feature type="region of interest" description="Disordered" evidence="2">
    <location>
        <begin position="821"/>
        <end position="841"/>
    </location>
</feature>